<accession>X1CDR7</accession>
<evidence type="ECO:0000313" key="1">
    <source>
        <dbReference type="EMBL" id="GAH05777.1"/>
    </source>
</evidence>
<reference evidence="1" key="1">
    <citation type="journal article" date="2014" name="Front. Microbiol.">
        <title>High frequency of phylogenetically diverse reductive dehalogenase-homologous genes in deep subseafloor sedimentary metagenomes.</title>
        <authorList>
            <person name="Kawai M."/>
            <person name="Futagami T."/>
            <person name="Toyoda A."/>
            <person name="Takaki Y."/>
            <person name="Nishi S."/>
            <person name="Hori S."/>
            <person name="Arai W."/>
            <person name="Tsubouchi T."/>
            <person name="Morono Y."/>
            <person name="Uchiyama I."/>
            <person name="Ito T."/>
            <person name="Fujiyama A."/>
            <person name="Inagaki F."/>
            <person name="Takami H."/>
        </authorList>
    </citation>
    <scope>NUCLEOTIDE SEQUENCE</scope>
    <source>
        <strain evidence="1">Expedition CK06-06</strain>
    </source>
</reference>
<comment type="caution">
    <text evidence="1">The sequence shown here is derived from an EMBL/GenBank/DDBJ whole genome shotgun (WGS) entry which is preliminary data.</text>
</comment>
<protein>
    <submittedName>
        <fullName evidence="1">Uncharacterized protein</fullName>
    </submittedName>
</protein>
<feature type="non-terminal residue" evidence="1">
    <location>
        <position position="1"/>
    </location>
</feature>
<sequence length="87" mass="10266">QSKRIGRDVFVASQQGKKIESLLEKIIQSSKRIFDIIQKWVVNKYIEDSYLSPFYKIKDETSRLPQLYDKNSTNWANFDNIGRIINP</sequence>
<proteinExistence type="predicted"/>
<organism evidence="1">
    <name type="scientific">marine sediment metagenome</name>
    <dbReference type="NCBI Taxonomy" id="412755"/>
    <lineage>
        <taxon>unclassified sequences</taxon>
        <taxon>metagenomes</taxon>
        <taxon>ecological metagenomes</taxon>
    </lineage>
</organism>
<dbReference type="EMBL" id="BART01037149">
    <property type="protein sequence ID" value="GAH05777.1"/>
    <property type="molecule type" value="Genomic_DNA"/>
</dbReference>
<dbReference type="AlphaFoldDB" id="X1CDR7"/>
<name>X1CDR7_9ZZZZ</name>
<gene>
    <name evidence="1" type="ORF">S01H4_62300</name>
</gene>